<organism evidence="2 3">
    <name type="scientific">Oryza meyeriana var. granulata</name>
    <dbReference type="NCBI Taxonomy" id="110450"/>
    <lineage>
        <taxon>Eukaryota</taxon>
        <taxon>Viridiplantae</taxon>
        <taxon>Streptophyta</taxon>
        <taxon>Embryophyta</taxon>
        <taxon>Tracheophyta</taxon>
        <taxon>Spermatophyta</taxon>
        <taxon>Magnoliopsida</taxon>
        <taxon>Liliopsida</taxon>
        <taxon>Poales</taxon>
        <taxon>Poaceae</taxon>
        <taxon>BOP clade</taxon>
        <taxon>Oryzoideae</taxon>
        <taxon>Oryzeae</taxon>
        <taxon>Oryzinae</taxon>
        <taxon>Oryza</taxon>
        <taxon>Oryza meyeriana</taxon>
    </lineage>
</organism>
<accession>A0A6G1BMX8</accession>
<comment type="caution">
    <text evidence="2">The sequence shown here is derived from an EMBL/GenBank/DDBJ whole genome shotgun (WGS) entry which is preliminary data.</text>
</comment>
<feature type="region of interest" description="Disordered" evidence="1">
    <location>
        <begin position="1"/>
        <end position="168"/>
    </location>
</feature>
<dbReference type="Proteomes" id="UP000479710">
    <property type="component" value="Unassembled WGS sequence"/>
</dbReference>
<sequence>MGIEDENSPSLSNLGEILHKMKSSDDKEDRDGDGDKKLAESEKNKDGGEDVAPGSQPEEKNKGDNGDDTNKGGVPDAEIVEDHVQANKEEGDLEGETKEGDANDRKKGQLIDAEKAEDCPEGSKEQQESQLLAPAQSTPSKEEESVGDYPFLARQSTPSIPEDMPTFNLGFDRTQETVEEVTITSEDYGSFTTEDYE</sequence>
<feature type="compositionally biased region" description="Basic and acidic residues" evidence="1">
    <location>
        <begin position="17"/>
        <end position="48"/>
    </location>
</feature>
<gene>
    <name evidence="2" type="ORF">E2562_022877</name>
</gene>
<protein>
    <submittedName>
        <fullName evidence="2">Uncharacterized protein</fullName>
    </submittedName>
</protein>
<reference evidence="2 3" key="1">
    <citation type="submission" date="2019-11" db="EMBL/GenBank/DDBJ databases">
        <title>Whole genome sequence of Oryza granulata.</title>
        <authorList>
            <person name="Li W."/>
        </authorList>
    </citation>
    <scope>NUCLEOTIDE SEQUENCE [LARGE SCALE GENOMIC DNA]</scope>
    <source>
        <strain evidence="3">cv. Menghai</strain>
        <tissue evidence="2">Leaf</tissue>
    </source>
</reference>
<feature type="compositionally biased region" description="Basic and acidic residues" evidence="1">
    <location>
        <begin position="57"/>
        <end position="70"/>
    </location>
</feature>
<evidence type="ECO:0000313" key="3">
    <source>
        <dbReference type="Proteomes" id="UP000479710"/>
    </source>
</evidence>
<evidence type="ECO:0000256" key="1">
    <source>
        <dbReference type="SAM" id="MobiDB-lite"/>
    </source>
</evidence>
<proteinExistence type="predicted"/>
<keyword evidence="3" id="KW-1185">Reference proteome</keyword>
<evidence type="ECO:0000313" key="2">
    <source>
        <dbReference type="EMBL" id="KAF0889329.1"/>
    </source>
</evidence>
<dbReference type="EMBL" id="SPHZ02000012">
    <property type="protein sequence ID" value="KAF0889329.1"/>
    <property type="molecule type" value="Genomic_DNA"/>
</dbReference>
<name>A0A6G1BMX8_9ORYZ</name>
<dbReference type="AlphaFoldDB" id="A0A6G1BMX8"/>
<feature type="compositionally biased region" description="Basic and acidic residues" evidence="1">
    <location>
        <begin position="80"/>
        <end position="127"/>
    </location>
</feature>